<protein>
    <submittedName>
        <fullName evidence="1">Uncharacterized protein</fullName>
    </submittedName>
</protein>
<accession>A0A1H9JYW3</accession>
<evidence type="ECO:0000313" key="2">
    <source>
        <dbReference type="Proteomes" id="UP000199352"/>
    </source>
</evidence>
<dbReference type="Proteomes" id="UP000199352">
    <property type="component" value="Unassembled WGS sequence"/>
</dbReference>
<reference evidence="2" key="1">
    <citation type="submission" date="2016-10" db="EMBL/GenBank/DDBJ databases">
        <authorList>
            <person name="Varghese N."/>
            <person name="Submissions S."/>
        </authorList>
    </citation>
    <scope>NUCLEOTIDE SEQUENCE [LARGE SCALE GENOMIC DNA]</scope>
    <source>
        <strain evidence="2">CGMCC 4.3525</strain>
    </source>
</reference>
<gene>
    <name evidence="1" type="ORF">SAMN05216188_106216</name>
</gene>
<keyword evidence="2" id="KW-1185">Reference proteome</keyword>
<sequence>MTYLVMPWTLAMDVSPDIVRIGASSGVAISSSRSACANSTLIPALSM</sequence>
<name>A0A1H9JYW3_9PSEU</name>
<evidence type="ECO:0000313" key="1">
    <source>
        <dbReference type="EMBL" id="SEQ91997.1"/>
    </source>
</evidence>
<dbReference type="AlphaFoldDB" id="A0A1H9JYW3"/>
<dbReference type="EMBL" id="FOFR01000006">
    <property type="protein sequence ID" value="SEQ91997.1"/>
    <property type="molecule type" value="Genomic_DNA"/>
</dbReference>
<organism evidence="1 2">
    <name type="scientific">Lentzea xinjiangensis</name>
    <dbReference type="NCBI Taxonomy" id="402600"/>
    <lineage>
        <taxon>Bacteria</taxon>
        <taxon>Bacillati</taxon>
        <taxon>Actinomycetota</taxon>
        <taxon>Actinomycetes</taxon>
        <taxon>Pseudonocardiales</taxon>
        <taxon>Pseudonocardiaceae</taxon>
        <taxon>Lentzea</taxon>
    </lineage>
</organism>
<proteinExistence type="predicted"/>